<evidence type="ECO:0000256" key="3">
    <source>
        <dbReference type="SAM" id="MobiDB-lite"/>
    </source>
</evidence>
<dbReference type="AlphaFoldDB" id="A0A382WW55"/>
<sequence length="237" mass="25775">LTPDQLIVIDYDGNVVSGKHKPSSEIKMHLMVYQERSDVHGVAHAHPPTSTGFSVAGIPLVDCLLPEVVVTLGSVPIVEYGLPGTMELVEPIRKYVHDYDAFLLENHGALTIGPNVINAYHKMETMEHFANISLTARLLGKVNVFGKEDAEKLMGLRQRFGVTTKAVCQFREGQSINQSSSPSPAPTMPSNEGTNSGDETSQEELVRRITQEVVSRLRGTEGGSCEDGGQAKIIPVR</sequence>
<dbReference type="SMART" id="SM01007">
    <property type="entry name" value="Aldolase_II"/>
    <property type="match status" value="1"/>
</dbReference>
<evidence type="ECO:0000256" key="2">
    <source>
        <dbReference type="ARBA" id="ARBA00023239"/>
    </source>
</evidence>
<dbReference type="InterPro" id="IPR001303">
    <property type="entry name" value="Aldolase_II/adducin_N"/>
</dbReference>
<dbReference type="GO" id="GO:0046872">
    <property type="term" value="F:metal ion binding"/>
    <property type="evidence" value="ECO:0007669"/>
    <property type="project" value="UniProtKB-KW"/>
</dbReference>
<dbReference type="SUPFAM" id="SSF53639">
    <property type="entry name" value="AraD/HMP-PK domain-like"/>
    <property type="match status" value="1"/>
</dbReference>
<gene>
    <name evidence="5" type="ORF">METZ01_LOCUS415961</name>
</gene>
<dbReference type="EMBL" id="UINC01163029">
    <property type="protein sequence ID" value="SVD63107.1"/>
    <property type="molecule type" value="Genomic_DNA"/>
</dbReference>
<dbReference type="InterPro" id="IPR050197">
    <property type="entry name" value="Aldolase_class_II_sugar_metab"/>
</dbReference>
<reference evidence="5" key="1">
    <citation type="submission" date="2018-05" db="EMBL/GenBank/DDBJ databases">
        <authorList>
            <person name="Lanie J.A."/>
            <person name="Ng W.-L."/>
            <person name="Kazmierczak K.M."/>
            <person name="Andrzejewski T.M."/>
            <person name="Davidsen T.M."/>
            <person name="Wayne K.J."/>
            <person name="Tettelin H."/>
            <person name="Glass J.I."/>
            <person name="Rusch D."/>
            <person name="Podicherti R."/>
            <person name="Tsui H.-C.T."/>
            <person name="Winkler M.E."/>
        </authorList>
    </citation>
    <scope>NUCLEOTIDE SEQUENCE</scope>
</reference>
<dbReference type="Gene3D" id="3.40.225.10">
    <property type="entry name" value="Class II aldolase/adducin N-terminal domain"/>
    <property type="match status" value="1"/>
</dbReference>
<name>A0A382WW55_9ZZZZ</name>
<dbReference type="InterPro" id="IPR036409">
    <property type="entry name" value="Aldolase_II/adducin_N_sf"/>
</dbReference>
<feature type="region of interest" description="Disordered" evidence="3">
    <location>
        <begin position="172"/>
        <end position="237"/>
    </location>
</feature>
<feature type="domain" description="Class II aldolase/adducin N-terminal" evidence="4">
    <location>
        <begin position="1"/>
        <end position="134"/>
    </location>
</feature>
<accession>A0A382WW55</accession>
<evidence type="ECO:0000256" key="1">
    <source>
        <dbReference type="ARBA" id="ARBA00022723"/>
    </source>
</evidence>
<proteinExistence type="predicted"/>
<dbReference type="GO" id="GO:0019323">
    <property type="term" value="P:pentose catabolic process"/>
    <property type="evidence" value="ECO:0007669"/>
    <property type="project" value="TreeGrafter"/>
</dbReference>
<dbReference type="PANTHER" id="PTHR22789:SF0">
    <property type="entry name" value="3-OXO-TETRONATE 4-PHOSPHATE DECARBOXYLASE-RELATED"/>
    <property type="match status" value="1"/>
</dbReference>
<organism evidence="5">
    <name type="scientific">marine metagenome</name>
    <dbReference type="NCBI Taxonomy" id="408172"/>
    <lineage>
        <taxon>unclassified sequences</taxon>
        <taxon>metagenomes</taxon>
        <taxon>ecological metagenomes</taxon>
    </lineage>
</organism>
<dbReference type="GO" id="GO:0016832">
    <property type="term" value="F:aldehyde-lyase activity"/>
    <property type="evidence" value="ECO:0007669"/>
    <property type="project" value="TreeGrafter"/>
</dbReference>
<evidence type="ECO:0000259" key="4">
    <source>
        <dbReference type="SMART" id="SM01007"/>
    </source>
</evidence>
<dbReference type="PANTHER" id="PTHR22789">
    <property type="entry name" value="FUCULOSE PHOSPHATE ALDOLASE"/>
    <property type="match status" value="1"/>
</dbReference>
<keyword evidence="1" id="KW-0479">Metal-binding</keyword>
<dbReference type="GO" id="GO:0005829">
    <property type="term" value="C:cytosol"/>
    <property type="evidence" value="ECO:0007669"/>
    <property type="project" value="TreeGrafter"/>
</dbReference>
<protein>
    <recommendedName>
        <fullName evidence="4">Class II aldolase/adducin N-terminal domain-containing protein</fullName>
    </recommendedName>
</protein>
<dbReference type="Pfam" id="PF00596">
    <property type="entry name" value="Aldolase_II"/>
    <property type="match status" value="1"/>
</dbReference>
<feature type="non-terminal residue" evidence="5">
    <location>
        <position position="1"/>
    </location>
</feature>
<keyword evidence="2" id="KW-0456">Lyase</keyword>
<evidence type="ECO:0000313" key="5">
    <source>
        <dbReference type="EMBL" id="SVD63107.1"/>
    </source>
</evidence>